<name>J3MUV1_ORYBR</name>
<sequence length="123" mass="13550">MVIPLGSVSAVMVMVQGDICINGQCSPLHLEERFDFLTLVRLKFDYLTLWSRPRALTITSFIAATSSAEVGGHHDFAHPGLGSGSVTRSNSLDSEAVSGRVHWPYRLFREGFTPFPWILADGE</sequence>
<accession>J3MUV1</accession>
<organism evidence="1">
    <name type="scientific">Oryza brachyantha</name>
    <name type="common">malo sina</name>
    <dbReference type="NCBI Taxonomy" id="4533"/>
    <lineage>
        <taxon>Eukaryota</taxon>
        <taxon>Viridiplantae</taxon>
        <taxon>Streptophyta</taxon>
        <taxon>Embryophyta</taxon>
        <taxon>Tracheophyta</taxon>
        <taxon>Spermatophyta</taxon>
        <taxon>Magnoliopsida</taxon>
        <taxon>Liliopsida</taxon>
        <taxon>Poales</taxon>
        <taxon>Poaceae</taxon>
        <taxon>BOP clade</taxon>
        <taxon>Oryzoideae</taxon>
        <taxon>Oryzeae</taxon>
        <taxon>Oryzinae</taxon>
        <taxon>Oryza</taxon>
    </lineage>
</organism>
<dbReference type="Proteomes" id="UP000006038">
    <property type="component" value="Chromosome 8"/>
</dbReference>
<dbReference type="EnsemblPlants" id="OB08G28820.1">
    <property type="protein sequence ID" value="OB08G28820.1"/>
    <property type="gene ID" value="OB08G28820"/>
</dbReference>
<dbReference type="Gramene" id="OB08G28820.1">
    <property type="protein sequence ID" value="OB08G28820.1"/>
    <property type="gene ID" value="OB08G28820"/>
</dbReference>
<evidence type="ECO:0000313" key="2">
    <source>
        <dbReference type="Proteomes" id="UP000006038"/>
    </source>
</evidence>
<keyword evidence="2" id="KW-1185">Reference proteome</keyword>
<reference evidence="1" key="1">
    <citation type="journal article" date="2013" name="Nat. Commun.">
        <title>Whole-genome sequencing of Oryza brachyantha reveals mechanisms underlying Oryza genome evolution.</title>
        <authorList>
            <person name="Chen J."/>
            <person name="Huang Q."/>
            <person name="Gao D."/>
            <person name="Wang J."/>
            <person name="Lang Y."/>
            <person name="Liu T."/>
            <person name="Li B."/>
            <person name="Bai Z."/>
            <person name="Luis Goicoechea J."/>
            <person name="Liang C."/>
            <person name="Chen C."/>
            <person name="Zhang W."/>
            <person name="Sun S."/>
            <person name="Liao Y."/>
            <person name="Zhang X."/>
            <person name="Yang L."/>
            <person name="Song C."/>
            <person name="Wang M."/>
            <person name="Shi J."/>
            <person name="Liu G."/>
            <person name="Liu J."/>
            <person name="Zhou H."/>
            <person name="Zhou W."/>
            <person name="Yu Q."/>
            <person name="An N."/>
            <person name="Chen Y."/>
            <person name="Cai Q."/>
            <person name="Wang B."/>
            <person name="Liu B."/>
            <person name="Min J."/>
            <person name="Huang Y."/>
            <person name="Wu H."/>
            <person name="Li Z."/>
            <person name="Zhang Y."/>
            <person name="Yin Y."/>
            <person name="Song W."/>
            <person name="Jiang J."/>
            <person name="Jackson S.A."/>
            <person name="Wing R.A."/>
            <person name="Wang J."/>
            <person name="Chen M."/>
        </authorList>
    </citation>
    <scope>NUCLEOTIDE SEQUENCE [LARGE SCALE GENOMIC DNA]</scope>
    <source>
        <strain evidence="1">cv. IRGC 101232</strain>
    </source>
</reference>
<dbReference type="HOGENOM" id="CLU_2018768_0_0_1"/>
<protein>
    <submittedName>
        <fullName evidence="1">Uncharacterized protein</fullName>
    </submittedName>
</protein>
<proteinExistence type="predicted"/>
<evidence type="ECO:0000313" key="1">
    <source>
        <dbReference type="EnsemblPlants" id="OB08G28820.1"/>
    </source>
</evidence>
<dbReference type="AlphaFoldDB" id="J3MUV1"/>
<reference evidence="1" key="2">
    <citation type="submission" date="2013-04" db="UniProtKB">
        <authorList>
            <consortium name="EnsemblPlants"/>
        </authorList>
    </citation>
    <scope>IDENTIFICATION</scope>
</reference>